<dbReference type="GO" id="GO:0032259">
    <property type="term" value="P:methylation"/>
    <property type="evidence" value="ECO:0007669"/>
    <property type="project" value="UniProtKB-KW"/>
</dbReference>
<evidence type="ECO:0000256" key="2">
    <source>
        <dbReference type="ARBA" id="ARBA00022679"/>
    </source>
</evidence>
<keyword evidence="2 5" id="KW-0808">Transferase</keyword>
<feature type="domain" description="Release factor glutamine methyltransferase N-terminal" evidence="7">
    <location>
        <begin position="9"/>
        <end position="77"/>
    </location>
</feature>
<dbReference type="InterPro" id="IPR007848">
    <property type="entry name" value="Small_mtfrase_dom"/>
</dbReference>
<dbReference type="RefSeq" id="WP_113806936.1">
    <property type="nucleotide sequence ID" value="NZ_QOCW01000017.1"/>
</dbReference>
<evidence type="ECO:0000256" key="4">
    <source>
        <dbReference type="ARBA" id="ARBA00048391"/>
    </source>
</evidence>
<feature type="binding site" evidence="5">
    <location>
        <begin position="193"/>
        <end position="196"/>
    </location>
    <ligand>
        <name>substrate</name>
    </ligand>
</feature>
<evidence type="ECO:0000256" key="5">
    <source>
        <dbReference type="HAMAP-Rule" id="MF_02126"/>
    </source>
</evidence>
<dbReference type="Pfam" id="PF17827">
    <property type="entry name" value="PrmC_N"/>
    <property type="match status" value="1"/>
</dbReference>
<feature type="binding site" evidence="5">
    <location>
        <begin position="126"/>
        <end position="130"/>
    </location>
    <ligand>
        <name>S-adenosyl-L-methionine</name>
        <dbReference type="ChEBI" id="CHEBI:59789"/>
    </ligand>
</feature>
<dbReference type="InterPro" id="IPR029063">
    <property type="entry name" value="SAM-dependent_MTases_sf"/>
</dbReference>
<protein>
    <recommendedName>
        <fullName evidence="5">Release factor glutamine methyltransferase</fullName>
        <shortName evidence="5">RF MTase</shortName>
        <ecNumber evidence="5">2.1.1.297</ecNumber>
    </recommendedName>
    <alternativeName>
        <fullName evidence="5">N5-glutamine methyltransferase PrmC</fullName>
    </alternativeName>
    <alternativeName>
        <fullName evidence="5">Protein-(glutamine-N5) MTase PrmC</fullName>
    </alternativeName>
    <alternativeName>
        <fullName evidence="5">Protein-glutamine N-methyltransferase PrmC</fullName>
    </alternativeName>
</protein>
<dbReference type="OrthoDB" id="9800643at2"/>
<dbReference type="HAMAP" id="MF_02126">
    <property type="entry name" value="RF_methyltr_PrmC"/>
    <property type="match status" value="1"/>
</dbReference>
<evidence type="ECO:0000256" key="1">
    <source>
        <dbReference type="ARBA" id="ARBA00022603"/>
    </source>
</evidence>
<dbReference type="Gene3D" id="3.40.50.150">
    <property type="entry name" value="Vaccinia Virus protein VP39"/>
    <property type="match status" value="1"/>
</dbReference>
<dbReference type="InterPro" id="IPR019874">
    <property type="entry name" value="RF_methyltr_PrmC"/>
</dbReference>
<sequence length="288" mass="31867">MEKKWRIIEALNWASSFLKEHNREEYGAEILLRHYLNVDRTGLLMRLQEDLPVDKGHAFFAAVHKHSEGIPIQHITGIERFYGRTFAVSPDVLIPRPETEELVHGLLERMEAVFPGKASIKVVDIGTGSGAISVTLALENKKLDVTAVDISEAALKMAKQNAEELGASVRFLQGDLFAPLIERGEKVDVVVSNPPYIPKQEIETLDEIVRAHEPILALDGGLDGYDLYRKLVSSLPNVLNQTGIVAFEVGAGQGSAVAEMIEAVYPQADVKVEYDINGKDRMVFAVIR</sequence>
<dbReference type="Pfam" id="PF05175">
    <property type="entry name" value="MTS"/>
    <property type="match status" value="1"/>
</dbReference>
<feature type="domain" description="Methyltransferase small" evidence="6">
    <location>
        <begin position="114"/>
        <end position="221"/>
    </location>
</feature>
<dbReference type="PROSITE" id="PS00092">
    <property type="entry name" value="N6_MTASE"/>
    <property type="match status" value="1"/>
</dbReference>
<dbReference type="AlphaFoldDB" id="A0A366XVB8"/>
<dbReference type="GO" id="GO:0003676">
    <property type="term" value="F:nucleic acid binding"/>
    <property type="evidence" value="ECO:0007669"/>
    <property type="project" value="InterPro"/>
</dbReference>
<keyword evidence="1 5" id="KW-0489">Methyltransferase</keyword>
<dbReference type="GO" id="GO:0102559">
    <property type="term" value="F:peptide chain release factor N(5)-glutamine methyltransferase activity"/>
    <property type="evidence" value="ECO:0007669"/>
    <property type="project" value="UniProtKB-EC"/>
</dbReference>
<gene>
    <name evidence="5 8" type="primary">prmC</name>
    <name evidence="8" type="ORF">DS031_15250</name>
</gene>
<name>A0A366XVB8_9BACI</name>
<evidence type="ECO:0000259" key="7">
    <source>
        <dbReference type="Pfam" id="PF17827"/>
    </source>
</evidence>
<keyword evidence="9" id="KW-1185">Reference proteome</keyword>
<dbReference type="PANTHER" id="PTHR18895:SF74">
    <property type="entry name" value="MTRF1L RELEASE FACTOR GLUTAMINE METHYLTRANSFERASE"/>
    <property type="match status" value="1"/>
</dbReference>
<accession>A0A366XVB8</accession>
<dbReference type="CDD" id="cd02440">
    <property type="entry name" value="AdoMet_MTases"/>
    <property type="match status" value="1"/>
</dbReference>
<comment type="catalytic activity">
    <reaction evidence="4 5">
        <text>L-glutaminyl-[peptide chain release factor] + S-adenosyl-L-methionine = N(5)-methyl-L-glutaminyl-[peptide chain release factor] + S-adenosyl-L-homocysteine + H(+)</text>
        <dbReference type="Rhea" id="RHEA:42896"/>
        <dbReference type="Rhea" id="RHEA-COMP:10271"/>
        <dbReference type="Rhea" id="RHEA-COMP:10272"/>
        <dbReference type="ChEBI" id="CHEBI:15378"/>
        <dbReference type="ChEBI" id="CHEBI:30011"/>
        <dbReference type="ChEBI" id="CHEBI:57856"/>
        <dbReference type="ChEBI" id="CHEBI:59789"/>
        <dbReference type="ChEBI" id="CHEBI:61891"/>
        <dbReference type="EC" id="2.1.1.297"/>
    </reaction>
</comment>
<evidence type="ECO:0000313" key="8">
    <source>
        <dbReference type="EMBL" id="RBW68709.1"/>
    </source>
</evidence>
<dbReference type="InterPro" id="IPR002052">
    <property type="entry name" value="DNA_methylase_N6_adenine_CS"/>
</dbReference>
<dbReference type="InterPro" id="IPR050320">
    <property type="entry name" value="N5-glutamine_MTase"/>
</dbReference>
<dbReference type="InterPro" id="IPR004556">
    <property type="entry name" value="HemK-like"/>
</dbReference>
<feature type="binding site" evidence="5">
    <location>
        <position position="193"/>
    </location>
    <ligand>
        <name>S-adenosyl-L-methionine</name>
        <dbReference type="ChEBI" id="CHEBI:59789"/>
    </ligand>
</feature>
<dbReference type="Gene3D" id="1.10.8.10">
    <property type="entry name" value="DNA helicase RuvA subunit, C-terminal domain"/>
    <property type="match status" value="1"/>
</dbReference>
<comment type="caution">
    <text evidence="5">Lacks conserved residue(s) required for the propagation of feature annotation.</text>
</comment>
<dbReference type="EC" id="2.1.1.297" evidence="5"/>
<comment type="similarity">
    <text evidence="5">Belongs to the protein N5-glutamine methyltransferase family. PrmC subfamily.</text>
</comment>
<dbReference type="Proteomes" id="UP000253314">
    <property type="component" value="Unassembled WGS sequence"/>
</dbReference>
<reference evidence="8 9" key="1">
    <citation type="submission" date="2018-07" db="EMBL/GenBank/DDBJ databases">
        <title>Lottiidibacillus patelloidae gen. nov., sp. nov., isolated from the intestinal tract of a marine limpet and the reclassification of B. taeanensis BH030017T, B. algicola KMM 3737T and B. hwajinpoensis SW-72T as genus Lottiidibacillus.</title>
        <authorList>
            <person name="Liu R."/>
            <person name="Huang Z."/>
        </authorList>
    </citation>
    <scope>NUCLEOTIDE SEQUENCE [LARGE SCALE GENOMIC DNA]</scope>
    <source>
        <strain evidence="8 9">BH030017</strain>
    </source>
</reference>
<proteinExistence type="inferred from homology"/>
<comment type="function">
    <text evidence="5">Methylates the class 1 translation termination release factors RF1/PrfA and RF2/PrfB on the glutamine residue of the universally conserved GGQ motif.</text>
</comment>
<dbReference type="InterPro" id="IPR040758">
    <property type="entry name" value="PrmC_N"/>
</dbReference>
<keyword evidence="3 5" id="KW-0949">S-adenosyl-L-methionine</keyword>
<evidence type="ECO:0000313" key="9">
    <source>
        <dbReference type="Proteomes" id="UP000253314"/>
    </source>
</evidence>
<evidence type="ECO:0000259" key="6">
    <source>
        <dbReference type="Pfam" id="PF05175"/>
    </source>
</evidence>
<comment type="caution">
    <text evidence="8">The sequence shown here is derived from an EMBL/GenBank/DDBJ whole genome shotgun (WGS) entry which is preliminary data.</text>
</comment>
<dbReference type="NCBIfam" id="TIGR03534">
    <property type="entry name" value="RF_mod_PrmC"/>
    <property type="match status" value="1"/>
</dbReference>
<evidence type="ECO:0000256" key="3">
    <source>
        <dbReference type="ARBA" id="ARBA00022691"/>
    </source>
</evidence>
<dbReference type="NCBIfam" id="TIGR00536">
    <property type="entry name" value="hemK_fam"/>
    <property type="match status" value="1"/>
</dbReference>
<dbReference type="PANTHER" id="PTHR18895">
    <property type="entry name" value="HEMK METHYLTRANSFERASE"/>
    <property type="match status" value="1"/>
</dbReference>
<feature type="binding site" evidence="5">
    <location>
        <position position="149"/>
    </location>
    <ligand>
        <name>S-adenosyl-L-methionine</name>
        <dbReference type="ChEBI" id="CHEBI:59789"/>
    </ligand>
</feature>
<organism evidence="8 9">
    <name type="scientific">Bacillus taeanensis</name>
    <dbReference type="NCBI Taxonomy" id="273032"/>
    <lineage>
        <taxon>Bacteria</taxon>
        <taxon>Bacillati</taxon>
        <taxon>Bacillota</taxon>
        <taxon>Bacilli</taxon>
        <taxon>Bacillales</taxon>
        <taxon>Bacillaceae</taxon>
        <taxon>Bacillus</taxon>
    </lineage>
</organism>
<dbReference type="SUPFAM" id="SSF53335">
    <property type="entry name" value="S-adenosyl-L-methionine-dependent methyltransferases"/>
    <property type="match status" value="1"/>
</dbReference>
<dbReference type="EMBL" id="QOCW01000017">
    <property type="protein sequence ID" value="RBW68709.1"/>
    <property type="molecule type" value="Genomic_DNA"/>
</dbReference>